<keyword evidence="2" id="KW-1185">Reference proteome</keyword>
<evidence type="ECO:0000313" key="2">
    <source>
        <dbReference type="Proteomes" id="UP000316759"/>
    </source>
</evidence>
<dbReference type="SUPFAM" id="SSF56436">
    <property type="entry name" value="C-type lectin-like"/>
    <property type="match status" value="1"/>
</dbReference>
<protein>
    <submittedName>
        <fullName evidence="1">Uncharacterized protein</fullName>
    </submittedName>
</protein>
<reference evidence="1 2" key="1">
    <citation type="submission" date="2019-04" db="EMBL/GenBank/DDBJ databases">
        <title>Annotation for the trematode Fasciola gigantica.</title>
        <authorList>
            <person name="Choi Y.-J."/>
        </authorList>
    </citation>
    <scope>NUCLEOTIDE SEQUENCE [LARGE SCALE GENOMIC DNA]</scope>
    <source>
        <strain evidence="1">Uganda_cow_1</strain>
    </source>
</reference>
<gene>
    <name evidence="1" type="ORF">FGIG_06658</name>
</gene>
<dbReference type="OrthoDB" id="6274103at2759"/>
<organism evidence="1 2">
    <name type="scientific">Fasciola gigantica</name>
    <name type="common">Giant liver fluke</name>
    <dbReference type="NCBI Taxonomy" id="46835"/>
    <lineage>
        <taxon>Eukaryota</taxon>
        <taxon>Metazoa</taxon>
        <taxon>Spiralia</taxon>
        <taxon>Lophotrochozoa</taxon>
        <taxon>Platyhelminthes</taxon>
        <taxon>Trematoda</taxon>
        <taxon>Digenea</taxon>
        <taxon>Plagiorchiida</taxon>
        <taxon>Echinostomata</taxon>
        <taxon>Echinostomatoidea</taxon>
        <taxon>Fasciolidae</taxon>
        <taxon>Fasciola</taxon>
    </lineage>
</organism>
<dbReference type="AlphaFoldDB" id="A0A504YAN4"/>
<proteinExistence type="predicted"/>
<sequence>KLYACLIFDYVHSFAFHYPSKPLDPHSSPTRSVMVKVSLLIFTVFVLIYVKNVNTICPVNFTDVGAGVCMIITKLSANYCAAHAYCETLGIATGLRLFIPSRNAARLLQIMPNSSYIYTGHTRLLIRRTSGEPDFASELIAVCTGTKFGTKSFVLLCNIMTISIIHFHISRCSQRSVCRSFYYHLESRRCLLSLYVDSLMPDNYSTLGGTWWRFGRPYW</sequence>
<dbReference type="InterPro" id="IPR016187">
    <property type="entry name" value="CTDL_fold"/>
</dbReference>
<dbReference type="Proteomes" id="UP000316759">
    <property type="component" value="Unassembled WGS sequence"/>
</dbReference>
<accession>A0A504YAN4</accession>
<evidence type="ECO:0000313" key="1">
    <source>
        <dbReference type="EMBL" id="TPP58053.1"/>
    </source>
</evidence>
<dbReference type="EMBL" id="SUNJ01012444">
    <property type="protein sequence ID" value="TPP58053.1"/>
    <property type="molecule type" value="Genomic_DNA"/>
</dbReference>
<comment type="caution">
    <text evidence="1">The sequence shown here is derived from an EMBL/GenBank/DDBJ whole genome shotgun (WGS) entry which is preliminary data.</text>
</comment>
<feature type="non-terminal residue" evidence="1">
    <location>
        <position position="1"/>
    </location>
</feature>
<name>A0A504YAN4_FASGI</name>